<dbReference type="Proteomes" id="UP001642520">
    <property type="component" value="Unassembled WGS sequence"/>
</dbReference>
<keyword evidence="1" id="KW-0472">Membrane</keyword>
<comment type="caution">
    <text evidence="2">The sequence shown here is derived from an EMBL/GenBank/DDBJ whole genome shotgun (WGS) entry which is preliminary data.</text>
</comment>
<keyword evidence="3" id="KW-1185">Reference proteome</keyword>
<gene>
    <name evidence="2" type="ORF">XYLVIOL_LOCUS8835</name>
</gene>
<name>A0ABP1P8I0_XYLVO</name>
<keyword evidence="1" id="KW-0812">Transmembrane</keyword>
<proteinExistence type="predicted"/>
<feature type="transmembrane region" description="Helical" evidence="1">
    <location>
        <begin position="248"/>
        <end position="270"/>
    </location>
</feature>
<dbReference type="InterPro" id="IPR036554">
    <property type="entry name" value="GHMP_kinase_C_sf"/>
</dbReference>
<evidence type="ECO:0000313" key="3">
    <source>
        <dbReference type="Proteomes" id="UP001642520"/>
    </source>
</evidence>
<reference evidence="2 3" key="1">
    <citation type="submission" date="2024-08" db="EMBL/GenBank/DDBJ databases">
        <authorList>
            <person name="Will J Nash"/>
            <person name="Angela Man"/>
            <person name="Seanna McTaggart"/>
            <person name="Kendall Baker"/>
            <person name="Tom Barker"/>
            <person name="Leah Catchpole"/>
            <person name="Alex Durrant"/>
            <person name="Karim Gharbi"/>
            <person name="Naomi Irish"/>
            <person name="Gemy Kaithakottil"/>
            <person name="Debby Ku"/>
            <person name="Aaliyah Providence"/>
            <person name="Felix Shaw"/>
            <person name="David Swarbreck"/>
            <person name="Chris Watkins"/>
            <person name="Ann M. McCartney"/>
            <person name="Giulio Formenti"/>
            <person name="Alice Mouton"/>
            <person name="Noel Vella"/>
            <person name="Bjorn M von Reumont"/>
            <person name="Adriana Vella"/>
            <person name="Wilfried Haerty"/>
        </authorList>
    </citation>
    <scope>NUCLEOTIDE SEQUENCE [LARGE SCALE GENOMIC DNA]</scope>
</reference>
<sequence>MNDLSSKVINQCSSSIRYTLKLYLIQTNKVPKFPSVNDLKTLAEHEFISSYGLFPTCAVFAPGCLTLAGKSVDIAGNKTLSMKLAAGDGNARISDVLTSVIGSGGQIFALDARSLDVDRCHWNADVELVLIELANGEKNRLLKCRNADEARNREISIVTNMTSRWRTHPIGASMMDLLFSSETMETSKAVLEEERRVARMTDAIREERWDELGKLLWESHRYRSAHKYLSCLSNDIERTVNMLEKIEGVLGINVISYSASIVILVIYSYSSKQNIFFFLK</sequence>
<evidence type="ECO:0000256" key="1">
    <source>
        <dbReference type="SAM" id="Phobius"/>
    </source>
</evidence>
<dbReference type="SUPFAM" id="SSF55060">
    <property type="entry name" value="GHMP Kinase, C-terminal domain"/>
    <property type="match status" value="1"/>
</dbReference>
<organism evidence="2 3">
    <name type="scientific">Xylocopa violacea</name>
    <name type="common">Violet carpenter bee</name>
    <name type="synonym">Apis violacea</name>
    <dbReference type="NCBI Taxonomy" id="135666"/>
    <lineage>
        <taxon>Eukaryota</taxon>
        <taxon>Metazoa</taxon>
        <taxon>Ecdysozoa</taxon>
        <taxon>Arthropoda</taxon>
        <taxon>Hexapoda</taxon>
        <taxon>Insecta</taxon>
        <taxon>Pterygota</taxon>
        <taxon>Neoptera</taxon>
        <taxon>Endopterygota</taxon>
        <taxon>Hymenoptera</taxon>
        <taxon>Apocrita</taxon>
        <taxon>Aculeata</taxon>
        <taxon>Apoidea</taxon>
        <taxon>Anthophila</taxon>
        <taxon>Apidae</taxon>
        <taxon>Xylocopa</taxon>
        <taxon>Xylocopa</taxon>
    </lineage>
</organism>
<protein>
    <submittedName>
        <fullName evidence="2">Uncharacterized protein</fullName>
    </submittedName>
</protein>
<accession>A0ABP1P8I0</accession>
<evidence type="ECO:0000313" key="2">
    <source>
        <dbReference type="EMBL" id="CAL7948391.1"/>
    </source>
</evidence>
<dbReference type="Gene3D" id="3.30.70.890">
    <property type="entry name" value="GHMP kinase, C-terminal domain"/>
    <property type="match status" value="1"/>
</dbReference>
<dbReference type="EMBL" id="CAXAJV020001299">
    <property type="protein sequence ID" value="CAL7948391.1"/>
    <property type="molecule type" value="Genomic_DNA"/>
</dbReference>
<keyword evidence="1" id="KW-1133">Transmembrane helix</keyword>